<sequence>MTDTMGPTLRARWLGSKMKELRKARKLKLAQVGDLLKRHQGTVSRFESGEYPIPSNELLQMLDLYGVSDIGQRSDLLQLSEDVAQRGWWDGYRPFINNNFADFVWLENNAHAVSFLGLTSISGLLQTTDYATALISNGPQRHDEFEMKRLLEARLVRKQLLERPESPSFRFLLHEALLHQQVGSPEVTAGQLRNLLSLSAYPRVELKVLPLTAWRHTAAGMATEYTVFELREPFPTVVGVDTSAGAIYKEAPDIHSFTNTFNSLWQDDALSESNSMTCIETLIREISP</sequence>
<dbReference type="OrthoDB" id="4303152at2"/>
<dbReference type="InterPro" id="IPR010982">
    <property type="entry name" value="Lambda_DNA-bd_dom_sf"/>
</dbReference>
<dbReference type="SUPFAM" id="SSF47413">
    <property type="entry name" value="lambda repressor-like DNA-binding domains"/>
    <property type="match status" value="1"/>
</dbReference>
<dbReference type="PROSITE" id="PS50943">
    <property type="entry name" value="HTH_CROC1"/>
    <property type="match status" value="1"/>
</dbReference>
<feature type="domain" description="HTH cro/C1-type" evidence="1">
    <location>
        <begin position="18"/>
        <end position="73"/>
    </location>
</feature>
<dbReference type="RefSeq" id="WP_147141858.1">
    <property type="nucleotide sequence ID" value="NZ_BAABIJ010000003.1"/>
</dbReference>
<dbReference type="AlphaFoldDB" id="A0A562UZ41"/>
<dbReference type="Pfam" id="PF19054">
    <property type="entry name" value="DUF5753"/>
    <property type="match status" value="1"/>
</dbReference>
<reference evidence="2 3" key="1">
    <citation type="journal article" date="2013" name="Stand. Genomic Sci.">
        <title>Genomic Encyclopedia of Type Strains, Phase I: The one thousand microbial genomes (KMG-I) project.</title>
        <authorList>
            <person name="Kyrpides N.C."/>
            <person name="Woyke T."/>
            <person name="Eisen J.A."/>
            <person name="Garrity G."/>
            <person name="Lilburn T.G."/>
            <person name="Beck B.J."/>
            <person name="Whitman W.B."/>
            <person name="Hugenholtz P."/>
            <person name="Klenk H.P."/>
        </authorList>
    </citation>
    <scope>NUCLEOTIDE SEQUENCE [LARGE SCALE GENOMIC DNA]</scope>
    <source>
        <strain evidence="2 3">DSM 45044</strain>
    </source>
</reference>
<evidence type="ECO:0000313" key="3">
    <source>
        <dbReference type="Proteomes" id="UP000321617"/>
    </source>
</evidence>
<dbReference type="CDD" id="cd00093">
    <property type="entry name" value="HTH_XRE"/>
    <property type="match status" value="1"/>
</dbReference>
<evidence type="ECO:0000259" key="1">
    <source>
        <dbReference type="PROSITE" id="PS50943"/>
    </source>
</evidence>
<dbReference type="Pfam" id="PF13560">
    <property type="entry name" value="HTH_31"/>
    <property type="match status" value="1"/>
</dbReference>
<dbReference type="InterPro" id="IPR001387">
    <property type="entry name" value="Cro/C1-type_HTH"/>
</dbReference>
<gene>
    <name evidence="2" type="ORF">LX16_4232</name>
</gene>
<dbReference type="GO" id="GO:0003677">
    <property type="term" value="F:DNA binding"/>
    <property type="evidence" value="ECO:0007669"/>
    <property type="project" value="InterPro"/>
</dbReference>
<proteinExistence type="predicted"/>
<dbReference type="SMART" id="SM00530">
    <property type="entry name" value="HTH_XRE"/>
    <property type="match status" value="1"/>
</dbReference>
<evidence type="ECO:0000313" key="2">
    <source>
        <dbReference type="EMBL" id="TWJ10808.1"/>
    </source>
</evidence>
<comment type="caution">
    <text evidence="2">The sequence shown here is derived from an EMBL/GenBank/DDBJ whole genome shotgun (WGS) entry which is preliminary data.</text>
</comment>
<dbReference type="InterPro" id="IPR043917">
    <property type="entry name" value="DUF5753"/>
</dbReference>
<protein>
    <submittedName>
        <fullName evidence="2">Helix-turn-helix protein</fullName>
    </submittedName>
</protein>
<name>A0A562UZ41_9ACTN</name>
<organism evidence="2 3">
    <name type="scientific">Stackebrandtia albiflava</name>
    <dbReference type="NCBI Taxonomy" id="406432"/>
    <lineage>
        <taxon>Bacteria</taxon>
        <taxon>Bacillati</taxon>
        <taxon>Actinomycetota</taxon>
        <taxon>Actinomycetes</taxon>
        <taxon>Glycomycetales</taxon>
        <taxon>Glycomycetaceae</taxon>
        <taxon>Stackebrandtia</taxon>
    </lineage>
</organism>
<dbReference type="Proteomes" id="UP000321617">
    <property type="component" value="Unassembled WGS sequence"/>
</dbReference>
<keyword evidence="3" id="KW-1185">Reference proteome</keyword>
<dbReference type="Gene3D" id="1.10.260.40">
    <property type="entry name" value="lambda repressor-like DNA-binding domains"/>
    <property type="match status" value="1"/>
</dbReference>
<accession>A0A562UZ41</accession>
<dbReference type="EMBL" id="VLLL01000007">
    <property type="protein sequence ID" value="TWJ10808.1"/>
    <property type="molecule type" value="Genomic_DNA"/>
</dbReference>